<dbReference type="OrthoDB" id="10353103at2759"/>
<sequence length="38" mass="4316">MLTGPMLIPTSQLPQESVQSQDTGISLMDRQRRVKILF</sequence>
<dbReference type="EMBL" id="SEYY01024999">
    <property type="protein sequence ID" value="KAB7493740.1"/>
    <property type="molecule type" value="Genomic_DNA"/>
</dbReference>
<comment type="caution">
    <text evidence="2">The sequence shown here is derived from an EMBL/GenBank/DDBJ whole genome shotgun (WGS) entry which is preliminary data.</text>
</comment>
<accession>A0A5N5SJ61</accession>
<proteinExistence type="predicted"/>
<evidence type="ECO:0000313" key="3">
    <source>
        <dbReference type="Proteomes" id="UP000326759"/>
    </source>
</evidence>
<protein>
    <submittedName>
        <fullName evidence="2">Uncharacterized protein</fullName>
    </submittedName>
</protein>
<dbReference type="Proteomes" id="UP000326759">
    <property type="component" value="Unassembled WGS sequence"/>
</dbReference>
<name>A0A5N5SJ61_9CRUS</name>
<organism evidence="2 3">
    <name type="scientific">Armadillidium nasatum</name>
    <dbReference type="NCBI Taxonomy" id="96803"/>
    <lineage>
        <taxon>Eukaryota</taxon>
        <taxon>Metazoa</taxon>
        <taxon>Ecdysozoa</taxon>
        <taxon>Arthropoda</taxon>
        <taxon>Crustacea</taxon>
        <taxon>Multicrustacea</taxon>
        <taxon>Malacostraca</taxon>
        <taxon>Eumalacostraca</taxon>
        <taxon>Peracarida</taxon>
        <taxon>Isopoda</taxon>
        <taxon>Oniscidea</taxon>
        <taxon>Crinocheta</taxon>
        <taxon>Armadillidiidae</taxon>
        <taxon>Armadillidium</taxon>
    </lineage>
</organism>
<feature type="region of interest" description="Disordered" evidence="1">
    <location>
        <begin position="1"/>
        <end position="25"/>
    </location>
</feature>
<dbReference type="AlphaFoldDB" id="A0A5N5SJ61"/>
<reference evidence="2 3" key="1">
    <citation type="journal article" date="2019" name="PLoS Biol.">
        <title>Sex chromosomes control vertical transmission of feminizing Wolbachia symbionts in an isopod.</title>
        <authorList>
            <person name="Becking T."/>
            <person name="Chebbi M.A."/>
            <person name="Giraud I."/>
            <person name="Moumen B."/>
            <person name="Laverre T."/>
            <person name="Caubet Y."/>
            <person name="Peccoud J."/>
            <person name="Gilbert C."/>
            <person name="Cordaux R."/>
        </authorList>
    </citation>
    <scope>NUCLEOTIDE SEQUENCE [LARGE SCALE GENOMIC DNA]</scope>
    <source>
        <strain evidence="2">ANa2</strain>
        <tissue evidence="2">Whole body excluding digestive tract and cuticle</tissue>
    </source>
</reference>
<feature type="compositionally biased region" description="Polar residues" evidence="1">
    <location>
        <begin position="9"/>
        <end position="24"/>
    </location>
</feature>
<gene>
    <name evidence="2" type="ORF">Anas_00865</name>
</gene>
<keyword evidence="3" id="KW-1185">Reference proteome</keyword>
<evidence type="ECO:0000256" key="1">
    <source>
        <dbReference type="SAM" id="MobiDB-lite"/>
    </source>
</evidence>
<evidence type="ECO:0000313" key="2">
    <source>
        <dbReference type="EMBL" id="KAB7493740.1"/>
    </source>
</evidence>